<dbReference type="InterPro" id="IPR008977">
    <property type="entry name" value="PHM/PNGase_F_dom_sf"/>
</dbReference>
<dbReference type="PROSITE" id="PS00084">
    <property type="entry name" value="CU2_MONOOXYGENASE_1"/>
    <property type="match status" value="1"/>
</dbReference>
<evidence type="ECO:0000256" key="6">
    <source>
        <dbReference type="ARBA" id="ARBA00023180"/>
    </source>
</evidence>
<keyword evidence="9" id="KW-1185">Reference proteome</keyword>
<dbReference type="GO" id="GO:0005507">
    <property type="term" value="F:copper ion binding"/>
    <property type="evidence" value="ECO:0007669"/>
    <property type="project" value="InterPro"/>
</dbReference>
<comment type="caution">
    <text evidence="8">The sequence shown here is derived from an EMBL/GenBank/DDBJ whole genome shotgun (WGS) entry which is preliminary data.</text>
</comment>
<gene>
    <name evidence="8" type="ORF">OSTQU699_LOCUS6116</name>
</gene>
<evidence type="ECO:0000259" key="7">
    <source>
        <dbReference type="Pfam" id="PF01082"/>
    </source>
</evidence>
<evidence type="ECO:0000313" key="8">
    <source>
        <dbReference type="EMBL" id="CAD7700757.1"/>
    </source>
</evidence>
<feature type="domain" description="Copper type II ascorbate-dependent monooxygenase N-terminal" evidence="7">
    <location>
        <begin position="23"/>
        <end position="133"/>
    </location>
</feature>
<keyword evidence="5" id="KW-0503">Monooxygenase</keyword>
<reference evidence="8" key="1">
    <citation type="submission" date="2020-12" db="EMBL/GenBank/DDBJ databases">
        <authorList>
            <person name="Iha C."/>
        </authorList>
    </citation>
    <scope>NUCLEOTIDE SEQUENCE</scope>
</reference>
<keyword evidence="4" id="KW-0186">Copper</keyword>
<dbReference type="OrthoDB" id="10018185at2759"/>
<feature type="non-terminal residue" evidence="8">
    <location>
        <position position="169"/>
    </location>
</feature>
<organism evidence="8 9">
    <name type="scientific">Ostreobium quekettii</name>
    <dbReference type="NCBI Taxonomy" id="121088"/>
    <lineage>
        <taxon>Eukaryota</taxon>
        <taxon>Viridiplantae</taxon>
        <taxon>Chlorophyta</taxon>
        <taxon>core chlorophytes</taxon>
        <taxon>Ulvophyceae</taxon>
        <taxon>TCBD clade</taxon>
        <taxon>Bryopsidales</taxon>
        <taxon>Ostreobineae</taxon>
        <taxon>Ostreobiaceae</taxon>
        <taxon>Ostreobium</taxon>
    </lineage>
</organism>
<dbReference type="InterPro" id="IPR036939">
    <property type="entry name" value="Cu2_ascorb_mOase_N_sf"/>
</dbReference>
<evidence type="ECO:0000256" key="3">
    <source>
        <dbReference type="ARBA" id="ARBA00023002"/>
    </source>
</evidence>
<dbReference type="Gene3D" id="2.60.120.310">
    <property type="entry name" value="Copper type II, ascorbate-dependent monooxygenase, N-terminal domain"/>
    <property type="match status" value="1"/>
</dbReference>
<proteinExistence type="predicted"/>
<dbReference type="Pfam" id="PF01082">
    <property type="entry name" value="Cu2_monooxygen"/>
    <property type="match status" value="1"/>
</dbReference>
<dbReference type="AlphaFoldDB" id="A0A8S1JAQ4"/>
<dbReference type="GO" id="GO:0016715">
    <property type="term" value="F:oxidoreductase activity, acting on paired donors, with incorporation or reduction of molecular oxygen, reduced ascorbate as one donor, and incorporation of one atom of oxygen"/>
    <property type="evidence" value="ECO:0007669"/>
    <property type="project" value="InterPro"/>
</dbReference>
<keyword evidence="1" id="KW-0479">Metal-binding</keyword>
<dbReference type="InterPro" id="IPR020611">
    <property type="entry name" value="Cu2_ascorb_mOase_CS-1"/>
</dbReference>
<evidence type="ECO:0000256" key="5">
    <source>
        <dbReference type="ARBA" id="ARBA00023033"/>
    </source>
</evidence>
<evidence type="ECO:0000256" key="1">
    <source>
        <dbReference type="ARBA" id="ARBA00022723"/>
    </source>
</evidence>
<dbReference type="Proteomes" id="UP000708148">
    <property type="component" value="Unassembled WGS sequence"/>
</dbReference>
<dbReference type="PANTHER" id="PTHR10680">
    <property type="entry name" value="PEPTIDYL-GLYCINE ALPHA-AMIDATING MONOOXYGENASE"/>
    <property type="match status" value="1"/>
</dbReference>
<protein>
    <recommendedName>
        <fullName evidence="7">Copper type II ascorbate-dependent monooxygenase N-terminal domain-containing protein</fullName>
    </recommendedName>
</protein>
<dbReference type="EMBL" id="CAJHUC010001335">
    <property type="protein sequence ID" value="CAD7700757.1"/>
    <property type="molecule type" value="Genomic_DNA"/>
</dbReference>
<evidence type="ECO:0000256" key="4">
    <source>
        <dbReference type="ARBA" id="ARBA00023008"/>
    </source>
</evidence>
<dbReference type="InterPro" id="IPR000323">
    <property type="entry name" value="Cu2_ascorb_mOase_N"/>
</dbReference>
<sequence>MALMWAVGASGEQLDILMPPHKTTREDTYLCTSVRVPGTRGYKLTAVEPHTEMKIAHHMLLFGCHGEPNNPQDVERDGVWECHHVTACKGEQEAVLYGWGRNAPKLELPDGVGFSVGGEGGLNHLVLQVHYLQVRPPDDHSGVSLTLSTEAYKYSAGMMAYAINFKVPP</sequence>
<dbReference type="SUPFAM" id="SSF49742">
    <property type="entry name" value="PHM/PNGase F"/>
    <property type="match status" value="1"/>
</dbReference>
<accession>A0A8S1JAQ4</accession>
<keyword evidence="3" id="KW-0560">Oxidoreductase</keyword>
<evidence type="ECO:0000313" key="9">
    <source>
        <dbReference type="Proteomes" id="UP000708148"/>
    </source>
</evidence>
<evidence type="ECO:0000256" key="2">
    <source>
        <dbReference type="ARBA" id="ARBA00022729"/>
    </source>
</evidence>
<name>A0A8S1JAQ4_9CHLO</name>
<keyword evidence="2" id="KW-0732">Signal</keyword>
<keyword evidence="6" id="KW-0325">Glycoprotein</keyword>